<dbReference type="Proteomes" id="UP000757540">
    <property type="component" value="Unassembled WGS sequence"/>
</dbReference>
<dbReference type="RefSeq" id="WP_171784809.1">
    <property type="nucleotide sequence ID" value="NZ_BAAAML010000003.1"/>
</dbReference>
<gene>
    <name evidence="3" type="ORF">HDG69_003193</name>
</gene>
<keyword evidence="3" id="KW-0378">Hydrolase</keyword>
<keyword evidence="3" id="KW-0645">Protease</keyword>
<dbReference type="EMBL" id="JABEZU010000004">
    <property type="protein sequence ID" value="NOV98598.1"/>
    <property type="molecule type" value="Genomic_DNA"/>
</dbReference>
<organism evidence="3 4">
    <name type="scientific">Isoptericola halotolerans</name>
    <dbReference type="NCBI Taxonomy" id="300560"/>
    <lineage>
        <taxon>Bacteria</taxon>
        <taxon>Bacillati</taxon>
        <taxon>Actinomycetota</taxon>
        <taxon>Actinomycetes</taxon>
        <taxon>Micrococcales</taxon>
        <taxon>Promicromonosporaceae</taxon>
        <taxon>Isoptericola</taxon>
    </lineage>
</organism>
<keyword evidence="1" id="KW-0812">Transmembrane</keyword>
<keyword evidence="1" id="KW-1133">Transmembrane helix</keyword>
<feature type="transmembrane region" description="Helical" evidence="1">
    <location>
        <begin position="117"/>
        <end position="134"/>
    </location>
</feature>
<evidence type="ECO:0000313" key="4">
    <source>
        <dbReference type="Proteomes" id="UP000757540"/>
    </source>
</evidence>
<dbReference type="GO" id="GO:0008233">
    <property type="term" value="F:peptidase activity"/>
    <property type="evidence" value="ECO:0007669"/>
    <property type="project" value="UniProtKB-KW"/>
</dbReference>
<keyword evidence="4" id="KW-1185">Reference proteome</keyword>
<feature type="transmembrane region" description="Helical" evidence="1">
    <location>
        <begin position="215"/>
        <end position="233"/>
    </location>
</feature>
<evidence type="ECO:0000259" key="2">
    <source>
        <dbReference type="Pfam" id="PF02517"/>
    </source>
</evidence>
<feature type="domain" description="CAAX prenyl protease 2/Lysostaphin resistance protein A-like" evidence="2">
    <location>
        <begin position="157"/>
        <end position="251"/>
    </location>
</feature>
<evidence type="ECO:0000256" key="1">
    <source>
        <dbReference type="SAM" id="Phobius"/>
    </source>
</evidence>
<feature type="transmembrane region" description="Helical" evidence="1">
    <location>
        <begin position="192"/>
        <end position="209"/>
    </location>
</feature>
<reference evidence="3 4" key="1">
    <citation type="submission" date="2020-05" db="EMBL/GenBank/DDBJ databases">
        <title>Genomic Encyclopedia of Type Strains, Phase III (KMG-III): the genomes of soil and plant-associated and newly described type strains.</title>
        <authorList>
            <person name="Whitman W."/>
        </authorList>
    </citation>
    <scope>NUCLEOTIDE SEQUENCE [LARGE SCALE GENOMIC DNA]</scope>
    <source>
        <strain evidence="3 4">KCTC 19046</strain>
    </source>
</reference>
<proteinExistence type="predicted"/>
<evidence type="ECO:0000313" key="3">
    <source>
        <dbReference type="EMBL" id="NOV98598.1"/>
    </source>
</evidence>
<dbReference type="InterPro" id="IPR003675">
    <property type="entry name" value="Rce1/LyrA-like_dom"/>
</dbReference>
<protein>
    <submittedName>
        <fullName evidence="3">Membrane protease YdiL (CAAX protease family)</fullName>
    </submittedName>
</protein>
<name>A0ABX2A9A0_9MICO</name>
<feature type="transmembrane region" description="Helical" evidence="1">
    <location>
        <begin position="240"/>
        <end position="261"/>
    </location>
</feature>
<sequence>MTAPAPTSQAPRLVPPGVEYHRVLAGEKRRIGRGILAIALLFIGMFGATALLSIVASWADGLLRSGGEPGSMYTSPVLLASGLIGVALLIPFSMIIQRWLYGVSPASLHSVESRFRFDLFGRALVLIVPLLAVALSVTEFVEPAGTGVWDRQDIIGVFLVVVLLVPLQAAGEEYGLRGLVFRVAGSWARGRTASLVIGIAMSALVFAVLHLAADPWWNVLYVVVSVATALVTWRTGGIEIAVVIHSVFNVLYFSLGLVPHADLADRFDRSVGAMTPALFVPVTLALAIIVAVVWVRTRRSGPVTTPST</sequence>
<feature type="transmembrane region" description="Helical" evidence="1">
    <location>
        <begin position="154"/>
        <end position="171"/>
    </location>
</feature>
<feature type="transmembrane region" description="Helical" evidence="1">
    <location>
        <begin position="78"/>
        <end position="96"/>
    </location>
</feature>
<accession>A0ABX2A9A0</accession>
<feature type="transmembrane region" description="Helical" evidence="1">
    <location>
        <begin position="273"/>
        <end position="295"/>
    </location>
</feature>
<keyword evidence="1" id="KW-0472">Membrane</keyword>
<feature type="transmembrane region" description="Helical" evidence="1">
    <location>
        <begin position="35"/>
        <end position="58"/>
    </location>
</feature>
<comment type="caution">
    <text evidence="3">The sequence shown here is derived from an EMBL/GenBank/DDBJ whole genome shotgun (WGS) entry which is preliminary data.</text>
</comment>
<dbReference type="GO" id="GO:0006508">
    <property type="term" value="P:proteolysis"/>
    <property type="evidence" value="ECO:0007669"/>
    <property type="project" value="UniProtKB-KW"/>
</dbReference>
<dbReference type="Pfam" id="PF02517">
    <property type="entry name" value="Rce1-like"/>
    <property type="match status" value="1"/>
</dbReference>